<organism evidence="5 6">
    <name type="scientific">Rhizobium binae</name>
    <dbReference type="NCBI Taxonomy" id="1138190"/>
    <lineage>
        <taxon>Bacteria</taxon>
        <taxon>Pseudomonadati</taxon>
        <taxon>Pseudomonadota</taxon>
        <taxon>Alphaproteobacteria</taxon>
        <taxon>Hyphomicrobiales</taxon>
        <taxon>Rhizobiaceae</taxon>
        <taxon>Rhizobium/Agrobacterium group</taxon>
        <taxon>Rhizobium</taxon>
    </lineage>
</organism>
<comment type="caution">
    <text evidence="5">The sequence shown here is derived from an EMBL/GenBank/DDBJ whole genome shotgun (WGS) entry which is preliminary data.</text>
</comment>
<proteinExistence type="predicted"/>
<dbReference type="SMART" id="SM00345">
    <property type="entry name" value="HTH_GNTR"/>
    <property type="match status" value="1"/>
</dbReference>
<gene>
    <name evidence="5" type="ORF">ABID08_005925</name>
</gene>
<evidence type="ECO:0000313" key="6">
    <source>
        <dbReference type="Proteomes" id="UP001549077"/>
    </source>
</evidence>
<dbReference type="InterPro" id="IPR036388">
    <property type="entry name" value="WH-like_DNA-bd_sf"/>
</dbReference>
<dbReference type="InterPro" id="IPR011711">
    <property type="entry name" value="GntR_C"/>
</dbReference>
<dbReference type="Pfam" id="PF00392">
    <property type="entry name" value="GntR"/>
    <property type="match status" value="1"/>
</dbReference>
<dbReference type="SMART" id="SM00895">
    <property type="entry name" value="FCD"/>
    <property type="match status" value="1"/>
</dbReference>
<dbReference type="InterPro" id="IPR008920">
    <property type="entry name" value="TF_FadR/GntR_C"/>
</dbReference>
<protein>
    <submittedName>
        <fullName evidence="5">DNA-binding GntR family transcriptional regulator</fullName>
    </submittedName>
</protein>
<evidence type="ECO:0000313" key="5">
    <source>
        <dbReference type="EMBL" id="MET3758543.1"/>
    </source>
</evidence>
<dbReference type="PANTHER" id="PTHR43537:SF53">
    <property type="entry name" value="HTH-TYPE TRANSCRIPTIONAL REPRESSOR NANR"/>
    <property type="match status" value="1"/>
</dbReference>
<keyword evidence="3" id="KW-0804">Transcription</keyword>
<sequence length="248" mass="27685">MKKTRRQNLKAVPATTNGTTETVDNDDVSERIRNTLAAAIGEGALKPGTKILEEAIAEHFGVSRTVVRGALGVLESDHLLERKRNRGTFVAEPSIEQAKNLFEARRKLERMLLELVILRATSDELDALERLTDEEEHIHRHGDEKSKTVLSGKFHIVLADLAGNPVLTEMLSKVVARLSLVMALYEEDRKDDCGADHHRMIVTALKAKDLAKAQDLMDHHLADIEGRVRLTEGQGDRHTFMAVLENFS</sequence>
<evidence type="ECO:0000256" key="2">
    <source>
        <dbReference type="ARBA" id="ARBA00023125"/>
    </source>
</evidence>
<dbReference type="Gene3D" id="1.20.120.530">
    <property type="entry name" value="GntR ligand-binding domain-like"/>
    <property type="match status" value="1"/>
</dbReference>
<dbReference type="Pfam" id="PF07729">
    <property type="entry name" value="FCD"/>
    <property type="match status" value="1"/>
</dbReference>
<dbReference type="SUPFAM" id="SSF48008">
    <property type="entry name" value="GntR ligand-binding domain-like"/>
    <property type="match status" value="1"/>
</dbReference>
<dbReference type="PANTHER" id="PTHR43537">
    <property type="entry name" value="TRANSCRIPTIONAL REGULATOR, GNTR FAMILY"/>
    <property type="match status" value="1"/>
</dbReference>
<dbReference type="EMBL" id="JBEPMY010000031">
    <property type="protein sequence ID" value="MET3758543.1"/>
    <property type="molecule type" value="Genomic_DNA"/>
</dbReference>
<keyword evidence="1" id="KW-0805">Transcription regulation</keyword>
<feature type="domain" description="HTH gntR-type" evidence="4">
    <location>
        <begin position="26"/>
        <end position="93"/>
    </location>
</feature>
<reference evidence="5 6" key="1">
    <citation type="submission" date="2024-06" db="EMBL/GenBank/DDBJ databases">
        <title>Genomic Encyclopedia of Type Strains, Phase IV (KMG-IV): sequencing the most valuable type-strain genomes for metagenomic binning, comparative biology and taxonomic classification.</title>
        <authorList>
            <person name="Goeker M."/>
        </authorList>
    </citation>
    <scope>NUCLEOTIDE SEQUENCE [LARGE SCALE GENOMIC DNA]</scope>
    <source>
        <strain evidence="5 6">DSM 29288</strain>
    </source>
</reference>
<evidence type="ECO:0000259" key="4">
    <source>
        <dbReference type="PROSITE" id="PS50949"/>
    </source>
</evidence>
<dbReference type="PROSITE" id="PS50949">
    <property type="entry name" value="HTH_GNTR"/>
    <property type="match status" value="1"/>
</dbReference>
<keyword evidence="6" id="KW-1185">Reference proteome</keyword>
<dbReference type="InterPro" id="IPR000524">
    <property type="entry name" value="Tscrpt_reg_HTH_GntR"/>
</dbReference>
<accession>A0ABV2MPZ9</accession>
<dbReference type="SUPFAM" id="SSF46785">
    <property type="entry name" value="Winged helix' DNA-binding domain"/>
    <property type="match status" value="1"/>
</dbReference>
<keyword evidence="2 5" id="KW-0238">DNA-binding</keyword>
<dbReference type="CDD" id="cd07377">
    <property type="entry name" value="WHTH_GntR"/>
    <property type="match status" value="1"/>
</dbReference>
<dbReference type="InterPro" id="IPR036390">
    <property type="entry name" value="WH_DNA-bd_sf"/>
</dbReference>
<evidence type="ECO:0000256" key="1">
    <source>
        <dbReference type="ARBA" id="ARBA00023015"/>
    </source>
</evidence>
<evidence type="ECO:0000256" key="3">
    <source>
        <dbReference type="ARBA" id="ARBA00023163"/>
    </source>
</evidence>
<dbReference type="RefSeq" id="WP_168301381.1">
    <property type="nucleotide sequence ID" value="NZ_CP071606.1"/>
</dbReference>
<dbReference type="GO" id="GO:0003677">
    <property type="term" value="F:DNA binding"/>
    <property type="evidence" value="ECO:0007669"/>
    <property type="project" value="UniProtKB-KW"/>
</dbReference>
<dbReference type="GeneID" id="91151498"/>
<name>A0ABV2MPZ9_9HYPH</name>
<dbReference type="Proteomes" id="UP001549077">
    <property type="component" value="Unassembled WGS sequence"/>
</dbReference>
<dbReference type="Gene3D" id="1.10.10.10">
    <property type="entry name" value="Winged helix-like DNA-binding domain superfamily/Winged helix DNA-binding domain"/>
    <property type="match status" value="1"/>
</dbReference>